<evidence type="ECO:0000313" key="2">
    <source>
        <dbReference type="Proteomes" id="UP000774326"/>
    </source>
</evidence>
<accession>A0A9P8PN87</accession>
<protein>
    <submittedName>
        <fullName evidence="1">Uncharacterized protein</fullName>
    </submittedName>
</protein>
<name>A0A9P8PN87_WICPI</name>
<sequence>MNSSDGGRMYTPSSNVMSTNGVADGLPIGIEISSINGPSTGLPVSSVMDLSVLEMFKEEGSSIGPAWNCADAEVVVVCVEGTELEIIRVLGGWFCGVMGLIRWQNRSLGVLMLCFG</sequence>
<comment type="caution">
    <text evidence="1">The sequence shown here is derived from an EMBL/GenBank/DDBJ whole genome shotgun (WGS) entry which is preliminary data.</text>
</comment>
<reference evidence="1" key="2">
    <citation type="submission" date="2021-01" db="EMBL/GenBank/DDBJ databases">
        <authorList>
            <person name="Schikora-Tamarit M.A."/>
        </authorList>
    </citation>
    <scope>NUCLEOTIDE SEQUENCE</scope>
    <source>
        <strain evidence="1">CBS2887</strain>
    </source>
</reference>
<organism evidence="1 2">
    <name type="scientific">Wickerhamomyces pijperi</name>
    <name type="common">Yeast</name>
    <name type="synonym">Pichia pijperi</name>
    <dbReference type="NCBI Taxonomy" id="599730"/>
    <lineage>
        <taxon>Eukaryota</taxon>
        <taxon>Fungi</taxon>
        <taxon>Dikarya</taxon>
        <taxon>Ascomycota</taxon>
        <taxon>Saccharomycotina</taxon>
        <taxon>Saccharomycetes</taxon>
        <taxon>Phaffomycetales</taxon>
        <taxon>Wickerhamomycetaceae</taxon>
        <taxon>Wickerhamomyces</taxon>
    </lineage>
</organism>
<dbReference type="EMBL" id="JAEUBG010005498">
    <property type="protein sequence ID" value="KAH3674577.1"/>
    <property type="molecule type" value="Genomic_DNA"/>
</dbReference>
<dbReference type="Proteomes" id="UP000774326">
    <property type="component" value="Unassembled WGS sequence"/>
</dbReference>
<evidence type="ECO:0000313" key="1">
    <source>
        <dbReference type="EMBL" id="KAH3674577.1"/>
    </source>
</evidence>
<reference evidence="1" key="1">
    <citation type="journal article" date="2021" name="Open Biol.">
        <title>Shared evolutionary footprints suggest mitochondrial oxidative damage underlies multiple complex I losses in fungi.</title>
        <authorList>
            <person name="Schikora-Tamarit M.A."/>
            <person name="Marcet-Houben M."/>
            <person name="Nosek J."/>
            <person name="Gabaldon T."/>
        </authorList>
    </citation>
    <scope>NUCLEOTIDE SEQUENCE</scope>
    <source>
        <strain evidence="1">CBS2887</strain>
    </source>
</reference>
<dbReference type="AlphaFoldDB" id="A0A9P8PN87"/>
<keyword evidence="2" id="KW-1185">Reference proteome</keyword>
<gene>
    <name evidence="1" type="ORF">WICPIJ_009535</name>
</gene>
<proteinExistence type="predicted"/>